<feature type="transmembrane region" description="Helical" evidence="10">
    <location>
        <begin position="655"/>
        <end position="679"/>
    </location>
</feature>
<dbReference type="PANTHER" id="PTHR15495">
    <property type="entry name" value="NEGATIVE REGULATOR OF VESICLE FORMATION-RELATED"/>
    <property type="match status" value="1"/>
</dbReference>
<evidence type="ECO:0000313" key="15">
    <source>
        <dbReference type="EMBL" id="KDQ64460.1"/>
    </source>
</evidence>
<evidence type="ECO:0000256" key="11">
    <source>
        <dbReference type="SAM" id="MobiDB-lite"/>
    </source>
</evidence>
<dbReference type="SUPFAM" id="SSF53474">
    <property type="entry name" value="alpha/beta-Hydrolases"/>
    <property type="match status" value="1"/>
</dbReference>
<dbReference type="Pfam" id="PF07819">
    <property type="entry name" value="PGAP1"/>
    <property type="match status" value="1"/>
</dbReference>
<keyword evidence="9 10" id="KW-0472">Membrane</keyword>
<dbReference type="GO" id="GO:0005789">
    <property type="term" value="C:endoplasmic reticulum membrane"/>
    <property type="evidence" value="ECO:0007669"/>
    <property type="project" value="UniProtKB-SubCell"/>
</dbReference>
<sequence>MRLVAALACLSLLLVAAFYACSSVLWSTLSPQGCRMSWMSPSYILQSKFDTSWSPLARRYSLALYREVGWDSSQPSGFPVLFIPGNAGSSHQVRSIASSSTRQFFSSPSLISPSFLSRSSTIKPLDFFSLEFNEDLSAFHGPTLSSQTSYASSAISYILSLHPPNTTIIILGHSMGGIVATSLLPNPNISALITMSTPHTLPPAPFDKRIQSIYESNSHILQHHQPTPILSICGGATDMMIPSESCVLPPASEPNIYRRTIFTSALEGAWTGVGHREMVWCHQVRWRVARAALELASASSPNQKGLILDQWLNDGHHLPNSIDFEAEVEMEVLTSEGYQVVNNTDRFVLANPQNTQSYLFPIPTSQPQFILYLSGGTLLPYTLSPHAPLTPLQITIHLCSSSPSSMPTCTYLKPTPSSLKLIPNPPPDKTFPLPDEGTDESDGVVFFSADIPPGTEEGERWVVVKVVNGSGGDEKAWIVAGFSNDNRIQSDISTTNLLFKPHFIPTPTPTLLTKINLPNILSNVLLIYHLTPIFTSPSCFDPFLPSLLQHTSSPSESHYHPLTPSSLPNLLHTHSTGPYIPSPSTSGLNLTIYTSNQCPLDGITLGVDWRSTLGRWGTRYWSAVLSWGIGVVGIILWQSLGVAETGASFPDIRTALRGFIIHTLPSLLLLSFTISFIPLPTRYYLGNKGEPLFAPIAPLVLLISSGLVCTTSFVLEAILWVVRKSLRKKPDPTTSKNSFISLLLIFILIFLFIPWQVAFLGTWLIHIGICSTHSSHSNTHSHTRSTPSRPPTNSTDSDDSSPSSYPPHTQSSIHKQDAYAYTSHLLLLMTWLLPLVAPVLAVWARTLLTADWTTPFDGDHNFLNVAPWLVIVDFLSWSRGVHNLIRKKSWEWVSIRTMWLVLALAAFLRGAQGMSQVFDVATVSIALTVLVRIGPRYWGRS</sequence>
<keyword evidence="3 10" id="KW-0813">Transport</keyword>
<keyword evidence="16" id="KW-1185">Reference proteome</keyword>
<feature type="transmembrane region" description="Helical" evidence="10">
    <location>
        <begin position="825"/>
        <end position="844"/>
    </location>
</feature>
<organism evidence="15 16">
    <name type="scientific">Jaapia argillacea MUCL 33604</name>
    <dbReference type="NCBI Taxonomy" id="933084"/>
    <lineage>
        <taxon>Eukaryota</taxon>
        <taxon>Fungi</taxon>
        <taxon>Dikarya</taxon>
        <taxon>Basidiomycota</taxon>
        <taxon>Agaricomycotina</taxon>
        <taxon>Agaricomycetes</taxon>
        <taxon>Agaricomycetidae</taxon>
        <taxon>Jaapiales</taxon>
        <taxon>Jaapiaceae</taxon>
        <taxon>Jaapia</taxon>
    </lineage>
</organism>
<feature type="transmembrane region" description="Helical" evidence="10">
    <location>
        <begin position="742"/>
        <end position="765"/>
    </location>
</feature>
<evidence type="ECO:0000256" key="8">
    <source>
        <dbReference type="ARBA" id="ARBA00022989"/>
    </source>
</evidence>
<evidence type="ECO:0000313" key="16">
    <source>
        <dbReference type="Proteomes" id="UP000027265"/>
    </source>
</evidence>
<evidence type="ECO:0000256" key="6">
    <source>
        <dbReference type="ARBA" id="ARBA00022824"/>
    </source>
</evidence>
<dbReference type="GO" id="GO:0006505">
    <property type="term" value="P:GPI anchor metabolic process"/>
    <property type="evidence" value="ECO:0007669"/>
    <property type="project" value="TreeGrafter"/>
</dbReference>
<accession>A0A067QE96</accession>
<dbReference type="HOGENOM" id="CLU_006103_0_0_1"/>
<dbReference type="PROSITE" id="PS51257">
    <property type="entry name" value="PROKAR_LIPOPROTEIN"/>
    <property type="match status" value="1"/>
</dbReference>
<evidence type="ECO:0000259" key="13">
    <source>
        <dbReference type="Pfam" id="PF07819"/>
    </source>
</evidence>
<evidence type="ECO:0000256" key="12">
    <source>
        <dbReference type="SAM" id="SignalP"/>
    </source>
</evidence>
<evidence type="ECO:0000256" key="1">
    <source>
        <dbReference type="ARBA" id="ARBA00004477"/>
    </source>
</evidence>
<dbReference type="GO" id="GO:0006888">
    <property type="term" value="P:endoplasmic reticulum to Golgi vesicle-mediated transport"/>
    <property type="evidence" value="ECO:0007669"/>
    <property type="project" value="TreeGrafter"/>
</dbReference>
<name>A0A067QE96_9AGAM</name>
<dbReference type="GO" id="GO:0050185">
    <property type="term" value="F:phosphatidylinositol deacylase activity"/>
    <property type="evidence" value="ECO:0007669"/>
    <property type="project" value="TreeGrafter"/>
</dbReference>
<feature type="transmembrane region" description="Helical" evidence="10">
    <location>
        <begin position="699"/>
        <end position="722"/>
    </location>
</feature>
<dbReference type="Pfam" id="PF25140">
    <property type="entry name" value="PGAP1_TMD"/>
    <property type="match status" value="1"/>
</dbReference>
<keyword evidence="4 10" id="KW-0812">Transmembrane</keyword>
<dbReference type="InterPro" id="IPR012908">
    <property type="entry name" value="PGAP1-ab_dom-like"/>
</dbReference>
<evidence type="ECO:0000256" key="5">
    <source>
        <dbReference type="ARBA" id="ARBA00022801"/>
    </source>
</evidence>
<feature type="transmembrane region" description="Helical" evidence="10">
    <location>
        <begin position="917"/>
        <end position="935"/>
    </location>
</feature>
<dbReference type="Gene3D" id="3.40.50.1820">
    <property type="entry name" value="alpha/beta hydrolase"/>
    <property type="match status" value="1"/>
</dbReference>
<feature type="chain" id="PRO_5001643962" description="GPI inositol-deacylase" evidence="12">
    <location>
        <begin position="24"/>
        <end position="941"/>
    </location>
</feature>
<dbReference type="EMBL" id="KL197709">
    <property type="protein sequence ID" value="KDQ64460.1"/>
    <property type="molecule type" value="Genomic_DNA"/>
</dbReference>
<dbReference type="GO" id="GO:0015031">
    <property type="term" value="P:protein transport"/>
    <property type="evidence" value="ECO:0007669"/>
    <property type="project" value="UniProtKB-KW"/>
</dbReference>
<comment type="function">
    <text evidence="10">Involved in inositol deacylation of GPI-anchored proteins which plays important roles in the quality control and ER-associated degradation of GPI-anchored proteins.</text>
</comment>
<evidence type="ECO:0000259" key="14">
    <source>
        <dbReference type="Pfam" id="PF25140"/>
    </source>
</evidence>
<comment type="subcellular location">
    <subcellularLocation>
        <location evidence="1">Endoplasmic reticulum membrane</location>
        <topology evidence="1">Multi-pass membrane protein</topology>
    </subcellularLocation>
</comment>
<dbReference type="OrthoDB" id="348976at2759"/>
<dbReference type="InterPro" id="IPR029058">
    <property type="entry name" value="AB_hydrolase_fold"/>
</dbReference>
<dbReference type="FunCoup" id="A0A067QE96">
    <property type="interactions" value="167"/>
</dbReference>
<dbReference type="PANTHER" id="PTHR15495:SF7">
    <property type="entry name" value="GPI INOSITOL-DEACYLASE"/>
    <property type="match status" value="1"/>
</dbReference>
<feature type="signal peptide" evidence="12">
    <location>
        <begin position="1"/>
        <end position="23"/>
    </location>
</feature>
<feature type="transmembrane region" description="Helical" evidence="10">
    <location>
        <begin position="893"/>
        <end position="911"/>
    </location>
</feature>
<gene>
    <name evidence="15" type="ORF">JAAARDRAFT_116582</name>
</gene>
<feature type="compositionally biased region" description="Low complexity" evidence="11">
    <location>
        <begin position="775"/>
        <end position="809"/>
    </location>
</feature>
<evidence type="ECO:0000256" key="7">
    <source>
        <dbReference type="ARBA" id="ARBA00022927"/>
    </source>
</evidence>
<reference evidence="16" key="1">
    <citation type="journal article" date="2014" name="Proc. Natl. Acad. Sci. U.S.A.">
        <title>Extensive sampling of basidiomycete genomes demonstrates inadequacy of the white-rot/brown-rot paradigm for wood decay fungi.</title>
        <authorList>
            <person name="Riley R."/>
            <person name="Salamov A.A."/>
            <person name="Brown D.W."/>
            <person name="Nagy L.G."/>
            <person name="Floudas D."/>
            <person name="Held B.W."/>
            <person name="Levasseur A."/>
            <person name="Lombard V."/>
            <person name="Morin E."/>
            <person name="Otillar R."/>
            <person name="Lindquist E.A."/>
            <person name="Sun H."/>
            <person name="LaButti K.M."/>
            <person name="Schmutz J."/>
            <person name="Jabbour D."/>
            <person name="Luo H."/>
            <person name="Baker S.E."/>
            <person name="Pisabarro A.G."/>
            <person name="Walton J.D."/>
            <person name="Blanchette R.A."/>
            <person name="Henrissat B."/>
            <person name="Martin F."/>
            <person name="Cullen D."/>
            <person name="Hibbett D.S."/>
            <person name="Grigoriev I.V."/>
        </authorList>
    </citation>
    <scope>NUCLEOTIDE SEQUENCE [LARGE SCALE GENOMIC DNA]</scope>
    <source>
        <strain evidence="16">MUCL 33604</strain>
    </source>
</reference>
<dbReference type="InterPro" id="IPR039529">
    <property type="entry name" value="PGAP1/BST1"/>
</dbReference>
<evidence type="ECO:0000256" key="10">
    <source>
        <dbReference type="RuleBase" id="RU365011"/>
    </source>
</evidence>
<dbReference type="Proteomes" id="UP000027265">
    <property type="component" value="Unassembled WGS sequence"/>
</dbReference>
<feature type="domain" description="GPI inositol-deacylase transmembrane" evidence="14">
    <location>
        <begin position="680"/>
        <end position="925"/>
    </location>
</feature>
<comment type="similarity">
    <text evidence="2 10">Belongs to the GPI inositol-deacylase family.</text>
</comment>
<dbReference type="InterPro" id="IPR056824">
    <property type="entry name" value="PGAP1_TMD"/>
</dbReference>
<keyword evidence="5 10" id="KW-0378">Hydrolase</keyword>
<feature type="region of interest" description="Disordered" evidence="11">
    <location>
        <begin position="775"/>
        <end position="811"/>
    </location>
</feature>
<evidence type="ECO:0000256" key="9">
    <source>
        <dbReference type="ARBA" id="ARBA00023136"/>
    </source>
</evidence>
<dbReference type="EC" id="3.1.-.-" evidence="10"/>
<keyword evidence="12" id="KW-0732">Signal</keyword>
<dbReference type="AlphaFoldDB" id="A0A067QE96"/>
<evidence type="ECO:0000256" key="4">
    <source>
        <dbReference type="ARBA" id="ARBA00022692"/>
    </source>
</evidence>
<keyword evidence="8 10" id="KW-1133">Transmembrane helix</keyword>
<keyword evidence="7 10" id="KW-0653">Protein transport</keyword>
<evidence type="ECO:0000256" key="3">
    <source>
        <dbReference type="ARBA" id="ARBA00022448"/>
    </source>
</evidence>
<keyword evidence="6 10" id="KW-0256">Endoplasmic reticulum</keyword>
<dbReference type="InParanoid" id="A0A067QE96"/>
<feature type="transmembrane region" description="Helical" evidence="10">
    <location>
        <begin position="620"/>
        <end position="643"/>
    </location>
</feature>
<protein>
    <recommendedName>
        <fullName evidence="10">GPI inositol-deacylase</fullName>
        <ecNumber evidence="10">3.1.-.-</ecNumber>
    </recommendedName>
</protein>
<dbReference type="STRING" id="933084.A0A067QE96"/>
<feature type="domain" description="GPI inositol-deacylase PGAP1-like alpha/beta" evidence="13">
    <location>
        <begin position="75"/>
        <end position="294"/>
    </location>
</feature>
<proteinExistence type="inferred from homology"/>
<evidence type="ECO:0000256" key="2">
    <source>
        <dbReference type="ARBA" id="ARBA00006931"/>
    </source>
</evidence>